<dbReference type="Pfam" id="PF02892">
    <property type="entry name" value="zf-BED"/>
    <property type="match status" value="1"/>
</dbReference>
<evidence type="ECO:0000256" key="5">
    <source>
        <dbReference type="SAM" id="MobiDB-lite"/>
    </source>
</evidence>
<feature type="domain" description="BED-type" evidence="6">
    <location>
        <begin position="65"/>
        <end position="114"/>
    </location>
</feature>
<feature type="region of interest" description="Disordered" evidence="5">
    <location>
        <begin position="265"/>
        <end position="297"/>
    </location>
</feature>
<keyword evidence="1" id="KW-0479">Metal-binding</keyword>
<evidence type="ECO:0000256" key="4">
    <source>
        <dbReference type="PROSITE-ProRule" id="PRU00027"/>
    </source>
</evidence>
<organism evidence="7 8">
    <name type="scientific">Pristionchus entomophagus</name>
    <dbReference type="NCBI Taxonomy" id="358040"/>
    <lineage>
        <taxon>Eukaryota</taxon>
        <taxon>Metazoa</taxon>
        <taxon>Ecdysozoa</taxon>
        <taxon>Nematoda</taxon>
        <taxon>Chromadorea</taxon>
        <taxon>Rhabditida</taxon>
        <taxon>Rhabditina</taxon>
        <taxon>Diplogasteromorpha</taxon>
        <taxon>Diplogasteroidea</taxon>
        <taxon>Neodiplogasteridae</taxon>
        <taxon>Pristionchus</taxon>
    </lineage>
</organism>
<dbReference type="AlphaFoldDB" id="A0AAV5TL78"/>
<evidence type="ECO:0000256" key="2">
    <source>
        <dbReference type="ARBA" id="ARBA00022771"/>
    </source>
</evidence>
<keyword evidence="3" id="KW-0862">Zinc</keyword>
<evidence type="ECO:0000313" key="8">
    <source>
        <dbReference type="Proteomes" id="UP001432027"/>
    </source>
</evidence>
<reference evidence="7" key="1">
    <citation type="submission" date="2023-10" db="EMBL/GenBank/DDBJ databases">
        <title>Genome assembly of Pristionchus species.</title>
        <authorList>
            <person name="Yoshida K."/>
            <person name="Sommer R.J."/>
        </authorList>
    </citation>
    <scope>NUCLEOTIDE SEQUENCE</scope>
    <source>
        <strain evidence="7">RS0144</strain>
    </source>
</reference>
<dbReference type="EMBL" id="BTSX01000004">
    <property type="protein sequence ID" value="GMS95081.1"/>
    <property type="molecule type" value="Genomic_DNA"/>
</dbReference>
<feature type="non-terminal residue" evidence="7">
    <location>
        <position position="297"/>
    </location>
</feature>
<sequence>IFRSMEGSPAKIHRQMCGTDDVAIGLGPASWASGGGTDSSGQMDLTTSAASSWEVARPAAKRNRRTKHPVWELFRRTSSGQAQCQLCNAFVRSPCSSNFMGHLNRHHSEHYQDVYNRWLHGRRSCSVSESQVTSTTAPSGPSGYSPQSNSGVGAPSTPSGAPPTSSGTMMAPSTSAYNDSFAPFDYGSGVPSYGTSSGTHFNIPQSSLNCGLENSHSVMSQPNAHSYSGLDLFHYAQPQEHTLNIPDQSLVRPPIFVDHTMHAMHQPPHHEVHPQMPHQDQYGYGPSQSGMGHPHDQ</sequence>
<name>A0AAV5TL78_9BILA</name>
<feature type="region of interest" description="Disordered" evidence="5">
    <location>
        <begin position="129"/>
        <end position="172"/>
    </location>
</feature>
<dbReference type="GO" id="GO:0003677">
    <property type="term" value="F:DNA binding"/>
    <property type="evidence" value="ECO:0007669"/>
    <property type="project" value="InterPro"/>
</dbReference>
<gene>
    <name evidence="7" type="ORF">PENTCL1PPCAC_17256</name>
</gene>
<accession>A0AAV5TL78</accession>
<feature type="compositionally biased region" description="Polar residues" evidence="5">
    <location>
        <begin position="129"/>
        <end position="151"/>
    </location>
</feature>
<feature type="non-terminal residue" evidence="7">
    <location>
        <position position="1"/>
    </location>
</feature>
<keyword evidence="2 4" id="KW-0863">Zinc-finger</keyword>
<proteinExistence type="predicted"/>
<dbReference type="SUPFAM" id="SSF57667">
    <property type="entry name" value="beta-beta-alpha zinc fingers"/>
    <property type="match status" value="1"/>
</dbReference>
<evidence type="ECO:0000313" key="7">
    <source>
        <dbReference type="EMBL" id="GMS95081.1"/>
    </source>
</evidence>
<evidence type="ECO:0000256" key="3">
    <source>
        <dbReference type="ARBA" id="ARBA00022833"/>
    </source>
</evidence>
<keyword evidence="8" id="KW-1185">Reference proteome</keyword>
<dbReference type="PROSITE" id="PS50808">
    <property type="entry name" value="ZF_BED"/>
    <property type="match status" value="1"/>
</dbReference>
<dbReference type="GO" id="GO:0008270">
    <property type="term" value="F:zinc ion binding"/>
    <property type="evidence" value="ECO:0007669"/>
    <property type="project" value="UniProtKB-KW"/>
</dbReference>
<evidence type="ECO:0000259" key="6">
    <source>
        <dbReference type="PROSITE" id="PS50808"/>
    </source>
</evidence>
<evidence type="ECO:0000256" key="1">
    <source>
        <dbReference type="ARBA" id="ARBA00022723"/>
    </source>
</evidence>
<feature type="compositionally biased region" description="Low complexity" evidence="5">
    <location>
        <begin position="153"/>
        <end position="168"/>
    </location>
</feature>
<comment type="caution">
    <text evidence="7">The sequence shown here is derived from an EMBL/GenBank/DDBJ whole genome shotgun (WGS) entry which is preliminary data.</text>
</comment>
<dbReference type="Proteomes" id="UP001432027">
    <property type="component" value="Unassembled WGS sequence"/>
</dbReference>
<dbReference type="InterPro" id="IPR036236">
    <property type="entry name" value="Znf_C2H2_sf"/>
</dbReference>
<protein>
    <recommendedName>
        <fullName evidence="6">BED-type domain-containing protein</fullName>
    </recommendedName>
</protein>
<dbReference type="InterPro" id="IPR003656">
    <property type="entry name" value="Znf_BED"/>
</dbReference>